<dbReference type="EMBL" id="JAHVHU010000004">
    <property type="protein sequence ID" value="MBY5957361.1"/>
    <property type="molecule type" value="Genomic_DNA"/>
</dbReference>
<evidence type="ECO:0000313" key="1">
    <source>
        <dbReference type="EMBL" id="MBY5957361.1"/>
    </source>
</evidence>
<accession>A0A953HVM0</accession>
<sequence length="166" mass="18884">MLKIKNNYYLILDWKISIDQIVNSMNKERLVFQQHIRLCLYFLVFNFINPVAVTAQITDVWVLGDGEKVFRDDLNHASKINNYTWDGHKIKLKGFYNEILAFQVIVETGSNGAQGVELAVNRPVNKTGKVIGGNTIRYGNGGTVELFTQHMALHISDLLLLSWIST</sequence>
<proteinExistence type="predicted"/>
<dbReference type="Proteomes" id="UP000753961">
    <property type="component" value="Unassembled WGS sequence"/>
</dbReference>
<dbReference type="RefSeq" id="WP_222578880.1">
    <property type="nucleotide sequence ID" value="NZ_JAHVHU010000004.1"/>
</dbReference>
<dbReference type="AlphaFoldDB" id="A0A953HVM0"/>
<gene>
    <name evidence="1" type="ORF">KUV50_04380</name>
</gene>
<name>A0A953HVM0_9BACT</name>
<protein>
    <submittedName>
        <fullName evidence="1">Uncharacterized protein</fullName>
    </submittedName>
</protein>
<reference evidence="1" key="1">
    <citation type="submission" date="2021-06" db="EMBL/GenBank/DDBJ databases">
        <title>44 bacteria genomes isolated from Dapeng, Shenzhen.</title>
        <authorList>
            <person name="Zheng W."/>
            <person name="Yu S."/>
            <person name="Huang Y."/>
        </authorList>
    </citation>
    <scope>NUCLEOTIDE SEQUENCE</scope>
    <source>
        <strain evidence="1">DP5N28-2</strain>
    </source>
</reference>
<evidence type="ECO:0000313" key="2">
    <source>
        <dbReference type="Proteomes" id="UP000753961"/>
    </source>
</evidence>
<keyword evidence="2" id="KW-1185">Reference proteome</keyword>
<organism evidence="1 2">
    <name type="scientific">Membranihabitans marinus</name>
    <dbReference type="NCBI Taxonomy" id="1227546"/>
    <lineage>
        <taxon>Bacteria</taxon>
        <taxon>Pseudomonadati</taxon>
        <taxon>Bacteroidota</taxon>
        <taxon>Saprospiria</taxon>
        <taxon>Saprospirales</taxon>
        <taxon>Saprospiraceae</taxon>
        <taxon>Membranihabitans</taxon>
    </lineage>
</organism>
<comment type="caution">
    <text evidence="1">The sequence shown here is derived from an EMBL/GenBank/DDBJ whole genome shotgun (WGS) entry which is preliminary data.</text>
</comment>